<dbReference type="RefSeq" id="WP_074950786.1">
    <property type="nucleotide sequence ID" value="NZ_BJXR01000015.1"/>
</dbReference>
<keyword evidence="1" id="KW-0472">Membrane</keyword>
<evidence type="ECO:0000313" key="2">
    <source>
        <dbReference type="EMBL" id="GEN06337.1"/>
    </source>
</evidence>
<proteinExistence type="predicted"/>
<dbReference type="OrthoDB" id="9989914at2"/>
<keyword evidence="4" id="KW-1185">Reference proteome</keyword>
<keyword evidence="1" id="KW-1133">Transmembrane helix</keyword>
<gene>
    <name evidence="2" type="ORF">MFU01_13740</name>
    <name evidence="3" type="ORF">SAMN05443572_102551</name>
</gene>
<dbReference type="STRING" id="1334629.MFUL124B02_34030"/>
<dbReference type="EMBL" id="FOIB01000002">
    <property type="protein sequence ID" value="SET51702.1"/>
    <property type="molecule type" value="Genomic_DNA"/>
</dbReference>
<dbReference type="EMBL" id="BJXR01000015">
    <property type="protein sequence ID" value="GEN06337.1"/>
    <property type="molecule type" value="Genomic_DNA"/>
</dbReference>
<keyword evidence="1" id="KW-0812">Transmembrane</keyword>
<reference evidence="2 5" key="2">
    <citation type="submission" date="2019-07" db="EMBL/GenBank/DDBJ databases">
        <title>Whole genome shotgun sequence of Myxococcus fulvus NBRC 100333.</title>
        <authorList>
            <person name="Hosoyama A."/>
            <person name="Uohara A."/>
            <person name="Ohji S."/>
            <person name="Ichikawa N."/>
        </authorList>
    </citation>
    <scope>NUCLEOTIDE SEQUENCE [LARGE SCALE GENOMIC DNA]</scope>
    <source>
        <strain evidence="2 5">NBRC 100333</strain>
    </source>
</reference>
<dbReference type="AlphaFoldDB" id="A0A511SXQ8"/>
<comment type="caution">
    <text evidence="2">The sequence shown here is derived from an EMBL/GenBank/DDBJ whole genome shotgun (WGS) entry which is preliminary data.</text>
</comment>
<feature type="transmembrane region" description="Helical" evidence="1">
    <location>
        <begin position="68"/>
        <end position="90"/>
    </location>
</feature>
<name>A0A511SXQ8_MYXFU</name>
<dbReference type="Proteomes" id="UP000183760">
    <property type="component" value="Unassembled WGS sequence"/>
</dbReference>
<accession>A0A511SXQ8</accession>
<evidence type="ECO:0000256" key="1">
    <source>
        <dbReference type="SAM" id="Phobius"/>
    </source>
</evidence>
<evidence type="ECO:0000313" key="3">
    <source>
        <dbReference type="EMBL" id="SET51702.1"/>
    </source>
</evidence>
<organism evidence="2 5">
    <name type="scientific">Myxococcus fulvus</name>
    <dbReference type="NCBI Taxonomy" id="33"/>
    <lineage>
        <taxon>Bacteria</taxon>
        <taxon>Pseudomonadati</taxon>
        <taxon>Myxococcota</taxon>
        <taxon>Myxococcia</taxon>
        <taxon>Myxococcales</taxon>
        <taxon>Cystobacterineae</taxon>
        <taxon>Myxococcaceae</taxon>
        <taxon>Myxococcus</taxon>
    </lineage>
</organism>
<evidence type="ECO:0000313" key="4">
    <source>
        <dbReference type="Proteomes" id="UP000183760"/>
    </source>
</evidence>
<feature type="transmembrane region" description="Helical" evidence="1">
    <location>
        <begin position="22"/>
        <end position="43"/>
    </location>
</feature>
<reference evidence="3 4" key="1">
    <citation type="submission" date="2016-10" db="EMBL/GenBank/DDBJ databases">
        <authorList>
            <person name="Varghese N."/>
            <person name="Submissions S."/>
        </authorList>
    </citation>
    <scope>NUCLEOTIDE SEQUENCE [LARGE SCALE GENOMIC DNA]</scope>
    <source>
        <strain evidence="3 4">DSM 16525</strain>
    </source>
</reference>
<feature type="transmembrane region" description="Helical" evidence="1">
    <location>
        <begin position="217"/>
        <end position="236"/>
    </location>
</feature>
<evidence type="ECO:0000313" key="5">
    <source>
        <dbReference type="Proteomes" id="UP000321514"/>
    </source>
</evidence>
<protein>
    <submittedName>
        <fullName evidence="2">Uncharacterized protein</fullName>
    </submittedName>
</protein>
<feature type="transmembrane region" description="Helical" evidence="1">
    <location>
        <begin position="248"/>
        <end position="269"/>
    </location>
</feature>
<dbReference type="Proteomes" id="UP000321514">
    <property type="component" value="Unassembled WGS sequence"/>
</dbReference>
<sequence length="363" mass="40497">MAEARAVPVWQTRLKADPQRRALHGVMLLVWCAVGLGGLKLGLDLLVEVLRVSFDPAPMGLRSDMRNVQAVGLVLGGLALIAFLTVWLWLGIRVGCFFLRSLWGEDQVSMDTRGVTWRRWNGPGSELCYLPFTEVAAVPKPIGGVELQLHSGRVVRLASLGLWSEHEALWKTLCTLSELGPTPLEPEKSVPRGKEVLMLPEGVVVLRDDRGDVEEKAWVRGGVALLLMSSAAMVGWRQSIDGLTVEDTLLAVVLVAAAIWAGLNALPGLQSRWEWELRPGSLERVWHGLGTPERVRHQVKWLELRRTESEYDGSTWEVFSLWIRTGSGQMELSQAGSQRSRMEHLGDWLAPRLGVRFKRKLEE</sequence>